<keyword evidence="1" id="KW-0812">Transmembrane</keyword>
<dbReference type="RefSeq" id="WP_354507682.1">
    <property type="nucleotide sequence ID" value="NZ_JBEPMO010000004.1"/>
</dbReference>
<proteinExistence type="predicted"/>
<keyword evidence="1" id="KW-1133">Transmembrane helix</keyword>
<evidence type="ECO:0000313" key="2">
    <source>
        <dbReference type="EMBL" id="MET3731426.1"/>
    </source>
</evidence>
<reference evidence="2 3" key="1">
    <citation type="submission" date="2024-06" db="EMBL/GenBank/DDBJ databases">
        <title>Genomic Encyclopedia of Type Strains, Phase IV (KMG-IV): sequencing the most valuable type-strain genomes for metagenomic binning, comparative biology and taxonomic classification.</title>
        <authorList>
            <person name="Goeker M."/>
        </authorList>
    </citation>
    <scope>NUCLEOTIDE SEQUENCE [LARGE SCALE GENOMIC DNA]</scope>
    <source>
        <strain evidence="2 3">DSM 29388</strain>
    </source>
</reference>
<protein>
    <submittedName>
        <fullName evidence="2">Uncharacterized protein</fullName>
    </submittedName>
</protein>
<sequence length="306" mass="34656">MSTNDPIEDLFRENQHGLDEKPRDLIWDRIEERLDERPNISKKKSNGWKYAVAACAVVGISLAGFILINQNYSPDQTVNSTSIALEEVEMTPEAATEILDQLEEKKDQIATTKTHSTAPDIIENEPLEIKSKKMDTPLQELKAVSEPEPSPIYEEAMEISAPAPAMAKESKVQMQDSQQEIIAFRGETPAKKEGNYILRNKEMDARRLGNMAEKSVAYEVGSPLKYLEVQTKKELIPYQIKELADSKIIFENSEIAYPNQIIFEKENDSIVVNFSGNESKKDSRESKQIQEYILSKKDQIALDFGL</sequence>
<evidence type="ECO:0000313" key="3">
    <source>
        <dbReference type="Proteomes" id="UP001549146"/>
    </source>
</evidence>
<keyword evidence="1" id="KW-0472">Membrane</keyword>
<dbReference type="Proteomes" id="UP001549146">
    <property type="component" value="Unassembled WGS sequence"/>
</dbReference>
<accession>A0ABV2LS68</accession>
<dbReference type="EMBL" id="JBEPMO010000004">
    <property type="protein sequence ID" value="MET3731426.1"/>
    <property type="molecule type" value="Genomic_DNA"/>
</dbReference>
<comment type="caution">
    <text evidence="2">The sequence shown here is derived from an EMBL/GenBank/DDBJ whole genome shotgun (WGS) entry which is preliminary data.</text>
</comment>
<name>A0ABV2LS68_9FLAO</name>
<evidence type="ECO:0000256" key="1">
    <source>
        <dbReference type="SAM" id="Phobius"/>
    </source>
</evidence>
<gene>
    <name evidence="2" type="ORF">ABID46_000995</name>
</gene>
<feature type="transmembrane region" description="Helical" evidence="1">
    <location>
        <begin position="47"/>
        <end position="68"/>
    </location>
</feature>
<organism evidence="2 3">
    <name type="scientific">Moheibacter stercoris</name>
    <dbReference type="NCBI Taxonomy" id="1628251"/>
    <lineage>
        <taxon>Bacteria</taxon>
        <taxon>Pseudomonadati</taxon>
        <taxon>Bacteroidota</taxon>
        <taxon>Flavobacteriia</taxon>
        <taxon>Flavobacteriales</taxon>
        <taxon>Weeksellaceae</taxon>
        <taxon>Moheibacter</taxon>
    </lineage>
</organism>
<keyword evidence="3" id="KW-1185">Reference proteome</keyword>